<dbReference type="EMBL" id="JABWUV010000020">
    <property type="protein sequence ID" value="KAF6282409.1"/>
    <property type="molecule type" value="Genomic_DNA"/>
</dbReference>
<reference evidence="1 2" key="1">
    <citation type="journal article" date="2020" name="Nature">
        <title>Six reference-quality genomes reveal evolution of bat adaptations.</title>
        <authorList>
            <person name="Jebb D."/>
            <person name="Huang Z."/>
            <person name="Pippel M."/>
            <person name="Hughes G.M."/>
            <person name="Lavrichenko K."/>
            <person name="Devanna P."/>
            <person name="Winkler S."/>
            <person name="Jermiin L.S."/>
            <person name="Skirmuntt E.C."/>
            <person name="Katzourakis A."/>
            <person name="Burkitt-Gray L."/>
            <person name="Ray D.A."/>
            <person name="Sullivan K.A.M."/>
            <person name="Roscito J.G."/>
            <person name="Kirilenko B.M."/>
            <person name="Davalos L.M."/>
            <person name="Corthals A.P."/>
            <person name="Power M.L."/>
            <person name="Jones G."/>
            <person name="Ransome R.D."/>
            <person name="Dechmann D.K.N."/>
            <person name="Locatelli A.G."/>
            <person name="Puechmaille S.J."/>
            <person name="Fedrigo O."/>
            <person name="Jarvis E.D."/>
            <person name="Hiller M."/>
            <person name="Vernes S.C."/>
            <person name="Myers E.W."/>
            <person name="Teeling E.C."/>
        </authorList>
    </citation>
    <scope>NUCLEOTIDE SEQUENCE [LARGE SCALE GENOMIC DNA]</scope>
    <source>
        <strain evidence="1">MMyoMyo1</strain>
        <tissue evidence="1">Flight muscle</tissue>
    </source>
</reference>
<dbReference type="Proteomes" id="UP000527355">
    <property type="component" value="Unassembled WGS sequence"/>
</dbReference>
<name>A0A7J7S214_MYOMY</name>
<accession>A0A7J7S214</accession>
<protein>
    <submittedName>
        <fullName evidence="1">Uncharacterized protein</fullName>
    </submittedName>
</protein>
<gene>
    <name evidence="1" type="ORF">mMyoMyo1_010054</name>
</gene>
<evidence type="ECO:0000313" key="2">
    <source>
        <dbReference type="Proteomes" id="UP000527355"/>
    </source>
</evidence>
<sequence length="159" mass="17791">MLQTVGEDLLSYRAIPTKVTQTTRKLRDICYEEEQFPFPAPSFLGSYLLGFLYPRQTRIGCRLFPLGSVAGVGTTRGASWCPEEEGSAEFLCDSEAQPCPVQKVLVAFMAQGGWAPSSRMRPGLKNMYCLSISRTCPVEPLTLHSLHIYFIPKHQIDDQ</sequence>
<organism evidence="1 2">
    <name type="scientific">Myotis myotis</name>
    <name type="common">Greater mouse-eared bat</name>
    <name type="synonym">Vespertilio myotis</name>
    <dbReference type="NCBI Taxonomy" id="51298"/>
    <lineage>
        <taxon>Eukaryota</taxon>
        <taxon>Metazoa</taxon>
        <taxon>Chordata</taxon>
        <taxon>Craniata</taxon>
        <taxon>Vertebrata</taxon>
        <taxon>Euteleostomi</taxon>
        <taxon>Mammalia</taxon>
        <taxon>Eutheria</taxon>
        <taxon>Laurasiatheria</taxon>
        <taxon>Chiroptera</taxon>
        <taxon>Yangochiroptera</taxon>
        <taxon>Vespertilionidae</taxon>
        <taxon>Myotis</taxon>
    </lineage>
</organism>
<proteinExistence type="predicted"/>
<comment type="caution">
    <text evidence="1">The sequence shown here is derived from an EMBL/GenBank/DDBJ whole genome shotgun (WGS) entry which is preliminary data.</text>
</comment>
<keyword evidence="2" id="KW-1185">Reference proteome</keyword>
<evidence type="ECO:0000313" key="1">
    <source>
        <dbReference type="EMBL" id="KAF6282409.1"/>
    </source>
</evidence>
<dbReference type="AlphaFoldDB" id="A0A7J7S214"/>